<dbReference type="GO" id="GO:0006260">
    <property type="term" value="P:DNA replication"/>
    <property type="evidence" value="ECO:0007669"/>
    <property type="project" value="InterPro"/>
</dbReference>
<accession>A0A845BME9</accession>
<keyword evidence="2" id="KW-1185">Reference proteome</keyword>
<dbReference type="InterPro" id="IPR036768">
    <property type="entry name" value="PolIII_chi_sf"/>
</dbReference>
<dbReference type="EMBL" id="WSSB01000012">
    <property type="protein sequence ID" value="MXR37807.1"/>
    <property type="molecule type" value="Genomic_DNA"/>
</dbReference>
<evidence type="ECO:0000313" key="2">
    <source>
        <dbReference type="Proteomes" id="UP000467214"/>
    </source>
</evidence>
<dbReference type="InterPro" id="IPR007459">
    <property type="entry name" value="DNA_pol3_chi"/>
</dbReference>
<reference evidence="1 2" key="1">
    <citation type="submission" date="2019-12" db="EMBL/GenBank/DDBJ databases">
        <title>Neisseriaceae gen. nov. sp. Genome sequencing and assembly.</title>
        <authorList>
            <person name="Liu Z."/>
            <person name="Li A."/>
        </authorList>
    </citation>
    <scope>NUCLEOTIDE SEQUENCE [LARGE SCALE GENOMIC DNA]</scope>
    <source>
        <strain evidence="1 2">B2N2-7</strain>
    </source>
</reference>
<organism evidence="1 2">
    <name type="scientific">Craterilacuibacter sinensis</name>
    <dbReference type="NCBI Taxonomy" id="2686017"/>
    <lineage>
        <taxon>Bacteria</taxon>
        <taxon>Pseudomonadati</taxon>
        <taxon>Pseudomonadota</taxon>
        <taxon>Betaproteobacteria</taxon>
        <taxon>Neisseriales</taxon>
        <taxon>Neisseriaceae</taxon>
        <taxon>Craterilacuibacter</taxon>
    </lineage>
</organism>
<dbReference type="AlphaFoldDB" id="A0A845BME9"/>
<gene>
    <name evidence="1" type="ORF">GQF02_12565</name>
</gene>
<comment type="caution">
    <text evidence="1">The sequence shown here is derived from an EMBL/GenBank/DDBJ whole genome shotgun (WGS) entry which is preliminary data.</text>
</comment>
<dbReference type="GO" id="GO:0003677">
    <property type="term" value="F:DNA binding"/>
    <property type="evidence" value="ECO:0007669"/>
    <property type="project" value="InterPro"/>
</dbReference>
<protein>
    <submittedName>
        <fullName evidence="1">DNA polymerase III subunit chi</fullName>
    </submittedName>
</protein>
<dbReference type="GO" id="GO:0032298">
    <property type="term" value="P:positive regulation of DNA-templated DNA replication initiation"/>
    <property type="evidence" value="ECO:0007669"/>
    <property type="project" value="TreeGrafter"/>
</dbReference>
<sequence length="142" mass="15565">MTQIDFYTGVADAPAFACKLAATAYRKGAKLFVLLPDAAALERFSARLWSLSETAFIPHCKADDAIASQTPVWLGLSLAACSEDRVLLNLGGEPPADPAAFSRILEIIGVDEDALAMARTRFRFYRSLGLAIEHHDMRHRQT</sequence>
<dbReference type="SUPFAM" id="SSF102400">
    <property type="entry name" value="DNA polymerase III chi subunit"/>
    <property type="match status" value="1"/>
</dbReference>
<proteinExistence type="predicted"/>
<dbReference type="RefSeq" id="WP_124736146.1">
    <property type="nucleotide sequence ID" value="NZ_WSSB01000012.1"/>
</dbReference>
<dbReference type="Pfam" id="PF04364">
    <property type="entry name" value="DNA_pol3_chi"/>
    <property type="match status" value="1"/>
</dbReference>
<dbReference type="PANTHER" id="PTHR38767">
    <property type="entry name" value="DNA POLYMERASE III SUBUNIT CHI"/>
    <property type="match status" value="1"/>
</dbReference>
<dbReference type="PANTHER" id="PTHR38767:SF1">
    <property type="entry name" value="DNA POLYMERASE III SUBUNIT CHI"/>
    <property type="match status" value="1"/>
</dbReference>
<dbReference type="Proteomes" id="UP000467214">
    <property type="component" value="Unassembled WGS sequence"/>
</dbReference>
<evidence type="ECO:0000313" key="1">
    <source>
        <dbReference type="EMBL" id="MXR37807.1"/>
    </source>
</evidence>
<dbReference type="Gene3D" id="3.40.50.10110">
    <property type="entry name" value="DNA polymerase III subunit chi"/>
    <property type="match status" value="1"/>
</dbReference>
<dbReference type="GO" id="GO:0003887">
    <property type="term" value="F:DNA-directed DNA polymerase activity"/>
    <property type="evidence" value="ECO:0007669"/>
    <property type="project" value="InterPro"/>
</dbReference>
<name>A0A845BME9_9NEIS</name>